<proteinExistence type="predicted"/>
<dbReference type="NCBIfam" id="TIGR04325">
    <property type="entry name" value="MTase_LIC12133"/>
    <property type="match status" value="1"/>
</dbReference>
<evidence type="ECO:0000313" key="1">
    <source>
        <dbReference type="EMBL" id="MFC3678321.1"/>
    </source>
</evidence>
<dbReference type="GO" id="GO:0008168">
    <property type="term" value="F:methyltransferase activity"/>
    <property type="evidence" value="ECO:0007669"/>
    <property type="project" value="UniProtKB-KW"/>
</dbReference>
<dbReference type="GO" id="GO:0032259">
    <property type="term" value="P:methylation"/>
    <property type="evidence" value="ECO:0007669"/>
    <property type="project" value="UniProtKB-KW"/>
</dbReference>
<dbReference type="EC" id="2.1.1.-" evidence="1"/>
<accession>A0ABV7VNJ9</accession>
<sequence length="283" mass="32373">MKRIALEFGNWRAVFQLGRKEPEPESICESSPTGNWFEIGFSSWQDAKARSTGYETDDILLKASIAARRVRDGHAAYERDTVAFEHRQVVHPVLAWLMYAVVQSHALRVMDFGGALGSLYFQHRFLLDRLPDFIWGVVEQAHFIELGQAEFQTDRLHFYPDIDRCVADMQPNFALLSGVLQYLEKPYAMLDQILGLQLPFVLIDRTMAHGAPDQLTVQHVAPNIYEASYPVWMLDAARMEAMFATCGYEVLDSFDPHPGANFGPVGQEAPYKGWFLVNNRWRR</sequence>
<keyword evidence="2" id="KW-1185">Reference proteome</keyword>
<keyword evidence="1" id="KW-0808">Transferase</keyword>
<dbReference type="RefSeq" id="WP_379729945.1">
    <property type="nucleotide sequence ID" value="NZ_JBHRYJ010000008.1"/>
</dbReference>
<comment type="caution">
    <text evidence="1">The sequence shown here is derived from an EMBL/GenBank/DDBJ whole genome shotgun (WGS) entry which is preliminary data.</text>
</comment>
<dbReference type="EMBL" id="JBHRYJ010000008">
    <property type="protein sequence ID" value="MFC3678321.1"/>
    <property type="molecule type" value="Genomic_DNA"/>
</dbReference>
<keyword evidence="1" id="KW-0489">Methyltransferase</keyword>
<gene>
    <name evidence="1" type="ORF">ACFOOQ_22440</name>
</gene>
<dbReference type="Proteomes" id="UP001595711">
    <property type="component" value="Unassembled WGS sequence"/>
</dbReference>
<dbReference type="InterPro" id="IPR027612">
    <property type="entry name" value="Put_MTase_LIC12133"/>
</dbReference>
<reference evidence="2" key="1">
    <citation type="journal article" date="2019" name="Int. J. Syst. Evol. Microbiol.">
        <title>The Global Catalogue of Microorganisms (GCM) 10K type strain sequencing project: providing services to taxonomists for standard genome sequencing and annotation.</title>
        <authorList>
            <consortium name="The Broad Institute Genomics Platform"/>
            <consortium name="The Broad Institute Genome Sequencing Center for Infectious Disease"/>
            <person name="Wu L."/>
            <person name="Ma J."/>
        </authorList>
    </citation>
    <scope>NUCLEOTIDE SEQUENCE [LARGE SCALE GENOMIC DNA]</scope>
    <source>
        <strain evidence="2">KCTC 42182</strain>
    </source>
</reference>
<organism evidence="1 2">
    <name type="scientific">Ferrovibrio xuzhouensis</name>
    <dbReference type="NCBI Taxonomy" id="1576914"/>
    <lineage>
        <taxon>Bacteria</taxon>
        <taxon>Pseudomonadati</taxon>
        <taxon>Pseudomonadota</taxon>
        <taxon>Alphaproteobacteria</taxon>
        <taxon>Rhodospirillales</taxon>
        <taxon>Rhodospirillaceae</taxon>
        <taxon>Ferrovibrio</taxon>
    </lineage>
</organism>
<evidence type="ECO:0000313" key="2">
    <source>
        <dbReference type="Proteomes" id="UP001595711"/>
    </source>
</evidence>
<protein>
    <submittedName>
        <fullName evidence="1">Methyltransferase, TIGR04325 family</fullName>
        <ecNumber evidence="1">2.1.1.-</ecNumber>
    </submittedName>
</protein>
<name>A0ABV7VNJ9_9PROT</name>